<dbReference type="Pfam" id="PF21997">
    <property type="entry name" value="DUF6928"/>
    <property type="match status" value="1"/>
</dbReference>
<name>A0A916WVP7_9ACTN</name>
<comment type="caution">
    <text evidence="2">The sequence shown here is derived from an EMBL/GenBank/DDBJ whole genome shotgun (WGS) entry which is preliminary data.</text>
</comment>
<feature type="compositionally biased region" description="Polar residues" evidence="1">
    <location>
        <begin position="308"/>
        <end position="319"/>
    </location>
</feature>
<gene>
    <name evidence="2" type="ORF">GCM10011489_26950</name>
</gene>
<dbReference type="EMBL" id="BMGC01000020">
    <property type="protein sequence ID" value="GGB37791.1"/>
    <property type="molecule type" value="Genomic_DNA"/>
</dbReference>
<feature type="region of interest" description="Disordered" evidence="1">
    <location>
        <begin position="189"/>
        <end position="399"/>
    </location>
</feature>
<evidence type="ECO:0000256" key="1">
    <source>
        <dbReference type="SAM" id="MobiDB-lite"/>
    </source>
</evidence>
<keyword evidence="3" id="KW-1185">Reference proteome</keyword>
<dbReference type="AlphaFoldDB" id="A0A916WVP7"/>
<dbReference type="Proteomes" id="UP000621454">
    <property type="component" value="Unassembled WGS sequence"/>
</dbReference>
<reference evidence="2" key="2">
    <citation type="submission" date="2020-09" db="EMBL/GenBank/DDBJ databases">
        <authorList>
            <person name="Sun Q."/>
            <person name="Zhou Y."/>
        </authorList>
    </citation>
    <scope>NUCLEOTIDE SEQUENCE</scope>
    <source>
        <strain evidence="2">CGMCC 1.12827</strain>
    </source>
</reference>
<feature type="compositionally biased region" description="Basic and acidic residues" evidence="1">
    <location>
        <begin position="293"/>
        <end position="307"/>
    </location>
</feature>
<organism evidence="2 3">
    <name type="scientific">Gordonia jinhuaensis</name>
    <dbReference type="NCBI Taxonomy" id="1517702"/>
    <lineage>
        <taxon>Bacteria</taxon>
        <taxon>Bacillati</taxon>
        <taxon>Actinomycetota</taxon>
        <taxon>Actinomycetes</taxon>
        <taxon>Mycobacteriales</taxon>
        <taxon>Gordoniaceae</taxon>
        <taxon>Gordonia</taxon>
    </lineage>
</organism>
<sequence>MWFIDSADPIADIRKGLVNDPIQAKTLATLMFPDSTLVSTGETSLAATTESDDDELFAGVYGRLAVLSGPALGTDLPSSIPDTTVRVRPSEVVTYLHADPTTALGVFARWENGELRRSFSATPVSIHEDNGLPFVFERGFWAGEHPLHYADGVPRDPQALPFHPQEFAEQATRDWLGFRFTRPLADTDTDPASIPVTGFLVRPEGYTPTPDDVRHHPAPIEPTPIDITGPARVMGDQPTSAPRSPHPGSDVAPAGDTSHAGDTPSAAQEFNPPAPTPAPTPEWSWNAGTGITDPHRMDRQPADDLSDHGSSSVPDTTNAAPDDQPHSGSPSGGDPNTSERRYDETPGDQPQYEPVGGDQPHADQSPVNPPHTDQPHSEHETTGSKIARWFGFGTHTPRR</sequence>
<dbReference type="InterPro" id="IPR053847">
    <property type="entry name" value="DUF6928"/>
</dbReference>
<evidence type="ECO:0000313" key="2">
    <source>
        <dbReference type="EMBL" id="GGB37791.1"/>
    </source>
</evidence>
<protein>
    <submittedName>
        <fullName evidence="2">Uncharacterized protein</fullName>
    </submittedName>
</protein>
<feature type="compositionally biased region" description="Basic and acidic residues" evidence="1">
    <location>
        <begin position="373"/>
        <end position="382"/>
    </location>
</feature>
<proteinExistence type="predicted"/>
<evidence type="ECO:0000313" key="3">
    <source>
        <dbReference type="Proteomes" id="UP000621454"/>
    </source>
</evidence>
<accession>A0A916WVP7</accession>
<reference evidence="2" key="1">
    <citation type="journal article" date="2014" name="Int. J. Syst. Evol. Microbiol.">
        <title>Complete genome sequence of Corynebacterium casei LMG S-19264T (=DSM 44701T), isolated from a smear-ripened cheese.</title>
        <authorList>
            <consortium name="US DOE Joint Genome Institute (JGI-PGF)"/>
            <person name="Walter F."/>
            <person name="Albersmeier A."/>
            <person name="Kalinowski J."/>
            <person name="Ruckert C."/>
        </authorList>
    </citation>
    <scope>NUCLEOTIDE SEQUENCE</scope>
    <source>
        <strain evidence="2">CGMCC 1.12827</strain>
    </source>
</reference>